<organism evidence="1 2">
    <name type="scientific">Elasticomyces elasticus</name>
    <dbReference type="NCBI Taxonomy" id="574655"/>
    <lineage>
        <taxon>Eukaryota</taxon>
        <taxon>Fungi</taxon>
        <taxon>Dikarya</taxon>
        <taxon>Ascomycota</taxon>
        <taxon>Pezizomycotina</taxon>
        <taxon>Dothideomycetes</taxon>
        <taxon>Dothideomycetidae</taxon>
        <taxon>Mycosphaerellales</taxon>
        <taxon>Teratosphaeriaceae</taxon>
        <taxon>Elasticomyces</taxon>
    </lineage>
</organism>
<gene>
    <name evidence="1" type="ORF">LTR97_003408</name>
</gene>
<dbReference type="EMBL" id="JAVRQU010000004">
    <property type="protein sequence ID" value="KAK5704390.1"/>
    <property type="molecule type" value="Genomic_DNA"/>
</dbReference>
<dbReference type="Proteomes" id="UP001310594">
    <property type="component" value="Unassembled WGS sequence"/>
</dbReference>
<sequence length="169" mass="19046">MATRKTTKTTVKRPTRVATTASTTATATATTVDTTYTIFSVNAPGQLLNSLNLVSVRIWIQSMIQLTPGEFVLEQRPQLALGESRVFCGEDLIHKYEEHLHTQAAEQTDTSYAKLVKRITDNHLRITDVGEEHHAVLKAAWSTELSRLVHNELEEYNAREAQKEEKKNN</sequence>
<reference evidence="1" key="1">
    <citation type="submission" date="2023-08" db="EMBL/GenBank/DDBJ databases">
        <title>Black Yeasts Isolated from many extreme environments.</title>
        <authorList>
            <person name="Coleine C."/>
            <person name="Stajich J.E."/>
            <person name="Selbmann L."/>
        </authorList>
    </citation>
    <scope>NUCLEOTIDE SEQUENCE</scope>
    <source>
        <strain evidence="1">CCFEE 5810</strain>
    </source>
</reference>
<evidence type="ECO:0000313" key="2">
    <source>
        <dbReference type="Proteomes" id="UP001310594"/>
    </source>
</evidence>
<accession>A0AAN7WAV2</accession>
<name>A0AAN7WAV2_9PEZI</name>
<proteinExistence type="predicted"/>
<evidence type="ECO:0000313" key="1">
    <source>
        <dbReference type="EMBL" id="KAK5704390.1"/>
    </source>
</evidence>
<comment type="caution">
    <text evidence="1">The sequence shown here is derived from an EMBL/GenBank/DDBJ whole genome shotgun (WGS) entry which is preliminary data.</text>
</comment>
<protein>
    <submittedName>
        <fullName evidence="1">Uncharacterized protein</fullName>
    </submittedName>
</protein>
<dbReference type="AlphaFoldDB" id="A0AAN7WAV2"/>